<dbReference type="EMBL" id="QMDX01000002">
    <property type="protein sequence ID" value="TSD15043.1"/>
    <property type="molecule type" value="Genomic_DNA"/>
</dbReference>
<dbReference type="AlphaFoldDB" id="A0A554NCD2"/>
<dbReference type="Pfam" id="PF25933">
    <property type="entry name" value="DUF7978"/>
    <property type="match status" value="1"/>
</dbReference>
<feature type="transmembrane region" description="Helical" evidence="1">
    <location>
        <begin position="95"/>
        <end position="112"/>
    </location>
</feature>
<keyword evidence="1" id="KW-0812">Transmembrane</keyword>
<feature type="transmembrane region" description="Helical" evidence="1">
    <location>
        <begin position="124"/>
        <end position="144"/>
    </location>
</feature>
<dbReference type="OrthoDB" id="270777at2157"/>
<proteinExistence type="predicted"/>
<evidence type="ECO:0000256" key="1">
    <source>
        <dbReference type="SAM" id="Phobius"/>
    </source>
</evidence>
<feature type="domain" description="DUF7978" evidence="2">
    <location>
        <begin position="7"/>
        <end position="183"/>
    </location>
</feature>
<keyword evidence="1" id="KW-0472">Membrane</keyword>
<evidence type="ECO:0000313" key="4">
    <source>
        <dbReference type="Proteomes" id="UP000319894"/>
    </source>
</evidence>
<keyword evidence="1" id="KW-1133">Transmembrane helix</keyword>
<feature type="transmembrane region" description="Helical" evidence="1">
    <location>
        <begin position="156"/>
        <end position="180"/>
    </location>
</feature>
<keyword evidence="4" id="KW-1185">Reference proteome</keyword>
<dbReference type="InParanoid" id="A0A554NCD2"/>
<organism evidence="3 4">
    <name type="scientific">Haloglomus irregulare</name>
    <dbReference type="NCBI Taxonomy" id="2234134"/>
    <lineage>
        <taxon>Archaea</taxon>
        <taxon>Methanobacteriati</taxon>
        <taxon>Methanobacteriota</taxon>
        <taxon>Stenosarchaea group</taxon>
        <taxon>Halobacteria</taxon>
        <taxon>Halobacteriales</taxon>
        <taxon>Natronomonadaceae</taxon>
        <taxon>Haloglomus</taxon>
    </lineage>
</organism>
<evidence type="ECO:0000259" key="2">
    <source>
        <dbReference type="Pfam" id="PF25933"/>
    </source>
</evidence>
<feature type="transmembrane region" description="Helical" evidence="1">
    <location>
        <begin position="12"/>
        <end position="34"/>
    </location>
</feature>
<comment type="caution">
    <text evidence="3">The sequence shown here is derived from an EMBL/GenBank/DDBJ whole genome shotgun (WGS) entry which is preliminary data.</text>
</comment>
<evidence type="ECO:0000313" key="3">
    <source>
        <dbReference type="EMBL" id="TSD15043.1"/>
    </source>
</evidence>
<dbReference type="InterPro" id="IPR058284">
    <property type="entry name" value="DUF7978"/>
</dbReference>
<name>A0A554NCD2_9EURY</name>
<protein>
    <recommendedName>
        <fullName evidence="2">DUF7978 domain-containing protein</fullName>
    </recommendedName>
</protein>
<dbReference type="Proteomes" id="UP000319894">
    <property type="component" value="Unassembled WGS sequence"/>
</dbReference>
<dbReference type="RefSeq" id="WP_144260883.1">
    <property type="nucleotide sequence ID" value="NZ_QMDX01000002.1"/>
</dbReference>
<reference evidence="3 4" key="1">
    <citation type="submission" date="2018-06" db="EMBL/GenBank/DDBJ databases">
        <title>Natronomonas sp. F16-60 a new haloarchaeon isolated from a solar saltern of Isla Cristina, Huelva, Spain.</title>
        <authorList>
            <person name="Duran-Viseras A."/>
            <person name="Sanchez-Porro C."/>
            <person name="Ventosa A."/>
        </authorList>
    </citation>
    <scope>NUCLEOTIDE SEQUENCE [LARGE SCALE GENOMIC DNA]</scope>
    <source>
        <strain evidence="3 4">F16-60</strain>
    </source>
</reference>
<accession>A0A554NCD2</accession>
<gene>
    <name evidence="3" type="ORF">DP107_04055</name>
</gene>
<sequence length="184" mass="18588">MSVSVGDREVPLAVGAVAGAAAELVGYVLVFVLTSGSLRDSGLRQVFDALGGDLPTWRAVGWVFFNAHFVETQFDLGVLGSSTGSFVGGEDGFTALLYVIPPLLLIAAGLAVGQYGDIDEPAEALLGVVGVVMGYLVLVVVDLVAFQAGGGDAGPVIATGVLLAGLVYPFVFGTIGGLIATVTD</sequence>